<evidence type="ECO:0000313" key="2">
    <source>
        <dbReference type="Proteomes" id="UP000248314"/>
    </source>
</evidence>
<evidence type="ECO:0000313" key="1">
    <source>
        <dbReference type="EMBL" id="PXX23949.1"/>
    </source>
</evidence>
<comment type="caution">
    <text evidence="1">The sequence shown here is derived from an EMBL/GenBank/DDBJ whole genome shotgun (WGS) entry which is preliminary data.</text>
</comment>
<dbReference type="EMBL" id="QJJX01000004">
    <property type="protein sequence ID" value="PXX23949.1"/>
    <property type="molecule type" value="Genomic_DNA"/>
</dbReference>
<reference evidence="1 2" key="1">
    <citation type="submission" date="2018-05" db="EMBL/GenBank/DDBJ databases">
        <title>Genomic Encyclopedia of Type Strains, Phase I: the one thousand microbial genomes (KMG-I) project.</title>
        <authorList>
            <person name="Kyrpides N."/>
        </authorList>
    </citation>
    <scope>NUCLEOTIDE SEQUENCE [LARGE SCALE GENOMIC DNA]</scope>
    <source>
        <strain evidence="1 2">DSM 15611</strain>
    </source>
</reference>
<keyword evidence="2" id="KW-1185">Reference proteome</keyword>
<organism evidence="1 2">
    <name type="scientific">Hoylesella shahii DSM 15611 = JCM 12083</name>
    <dbReference type="NCBI Taxonomy" id="1122991"/>
    <lineage>
        <taxon>Bacteria</taxon>
        <taxon>Pseudomonadati</taxon>
        <taxon>Bacteroidota</taxon>
        <taxon>Bacteroidia</taxon>
        <taxon>Bacteroidales</taxon>
        <taxon>Prevotellaceae</taxon>
        <taxon>Hoylesella</taxon>
    </lineage>
</organism>
<dbReference type="Proteomes" id="UP000248314">
    <property type="component" value="Unassembled WGS sequence"/>
</dbReference>
<dbReference type="AlphaFoldDB" id="A0A318HZU4"/>
<name>A0A318HZU4_9BACT</name>
<gene>
    <name evidence="1" type="ORF">EJ73_00545</name>
</gene>
<protein>
    <submittedName>
        <fullName evidence="1">Uncharacterized protein</fullName>
    </submittedName>
</protein>
<sequence>MGKGNNTLIGELLFTLKCYVFDVKLRSSFTYDGMAVVRVGLAISD</sequence>
<accession>A0A318HZU4</accession>
<proteinExistence type="predicted"/>